<feature type="transmembrane region" description="Helical" evidence="1">
    <location>
        <begin position="158"/>
        <end position="174"/>
    </location>
</feature>
<reference evidence="3" key="2">
    <citation type="submission" date="2023-05" db="EMBL/GenBank/DDBJ databases">
        <authorList>
            <consortium name="Lawrence Berkeley National Laboratory"/>
            <person name="Steindorff A."/>
            <person name="Hensen N."/>
            <person name="Bonometti L."/>
            <person name="Westerberg I."/>
            <person name="Brannstrom I.O."/>
            <person name="Guillou S."/>
            <person name="Cros-Aarteil S."/>
            <person name="Calhoun S."/>
            <person name="Haridas S."/>
            <person name="Kuo A."/>
            <person name="Mondo S."/>
            <person name="Pangilinan J."/>
            <person name="Riley R."/>
            <person name="Labutti K."/>
            <person name="Andreopoulos B."/>
            <person name="Lipzen A."/>
            <person name="Chen C."/>
            <person name="Yanf M."/>
            <person name="Daum C."/>
            <person name="Ng V."/>
            <person name="Clum A."/>
            <person name="Ohm R."/>
            <person name="Martin F."/>
            <person name="Silar P."/>
            <person name="Natvig D."/>
            <person name="Lalanne C."/>
            <person name="Gautier V."/>
            <person name="Ament-Velasquez S.L."/>
            <person name="Kruys A."/>
            <person name="Hutchinson M.I."/>
            <person name="Powell A.J."/>
            <person name="Barry K."/>
            <person name="Miller A.N."/>
            <person name="Grigoriev I.V."/>
            <person name="Debuchy R."/>
            <person name="Gladieux P."/>
            <person name="Thoren M.H."/>
            <person name="Johannesson H."/>
        </authorList>
    </citation>
    <scope>NUCLEOTIDE SEQUENCE</scope>
    <source>
        <strain evidence="3">PSN293</strain>
    </source>
</reference>
<organism evidence="3 4">
    <name type="scientific">Rhypophila decipiens</name>
    <dbReference type="NCBI Taxonomy" id="261697"/>
    <lineage>
        <taxon>Eukaryota</taxon>
        <taxon>Fungi</taxon>
        <taxon>Dikarya</taxon>
        <taxon>Ascomycota</taxon>
        <taxon>Pezizomycotina</taxon>
        <taxon>Sordariomycetes</taxon>
        <taxon>Sordariomycetidae</taxon>
        <taxon>Sordariales</taxon>
        <taxon>Naviculisporaceae</taxon>
        <taxon>Rhypophila</taxon>
    </lineage>
</organism>
<dbReference type="AlphaFoldDB" id="A0AAN6XWP0"/>
<name>A0AAN6XWP0_9PEZI</name>
<protein>
    <submittedName>
        <fullName evidence="3">Uncharacterized protein</fullName>
    </submittedName>
</protein>
<keyword evidence="2" id="KW-0732">Signal</keyword>
<keyword evidence="1" id="KW-0812">Transmembrane</keyword>
<feature type="transmembrane region" description="Helical" evidence="1">
    <location>
        <begin position="227"/>
        <end position="247"/>
    </location>
</feature>
<keyword evidence="4" id="KW-1185">Reference proteome</keyword>
<feature type="transmembrane region" description="Helical" evidence="1">
    <location>
        <begin position="93"/>
        <end position="114"/>
    </location>
</feature>
<dbReference type="Proteomes" id="UP001301769">
    <property type="component" value="Unassembled WGS sequence"/>
</dbReference>
<dbReference type="EMBL" id="MU858336">
    <property type="protein sequence ID" value="KAK4206930.1"/>
    <property type="molecule type" value="Genomic_DNA"/>
</dbReference>
<feature type="transmembrane region" description="Helical" evidence="1">
    <location>
        <begin position="53"/>
        <end position="73"/>
    </location>
</feature>
<accession>A0AAN6XWP0</accession>
<sequence>MSLVINNPKVFFPWTLLLLLAGQVLPVFAGRNDPPAGWNADETAQRTERAWETYNLPYGTLGIITHIIMLWTLACHLDGRSPAMPWKGLKFDVWNMALLGVTTIISISLLAVSLSAKGRSPGMTSMAVLHLVYSLVVDGVAAHRYFRAHEGLRWELTPWLLALMVASFVNAQIMGTVDVTHFDSKTQVTNPTGVALTVCAMVGGVIALLTYPLSFCRCATKKFCRPYGAYIFAFFGLVCCLGFILAMDYTVGIVTGNAVGAPTGSKANVGMFWAFFVFQYVPVLTF</sequence>
<feature type="chain" id="PRO_5042921793" evidence="2">
    <location>
        <begin position="30"/>
        <end position="286"/>
    </location>
</feature>
<feature type="signal peptide" evidence="2">
    <location>
        <begin position="1"/>
        <end position="29"/>
    </location>
</feature>
<reference evidence="3" key="1">
    <citation type="journal article" date="2023" name="Mol. Phylogenet. Evol.">
        <title>Genome-scale phylogeny and comparative genomics of the fungal order Sordariales.</title>
        <authorList>
            <person name="Hensen N."/>
            <person name="Bonometti L."/>
            <person name="Westerberg I."/>
            <person name="Brannstrom I.O."/>
            <person name="Guillou S."/>
            <person name="Cros-Aarteil S."/>
            <person name="Calhoun S."/>
            <person name="Haridas S."/>
            <person name="Kuo A."/>
            <person name="Mondo S."/>
            <person name="Pangilinan J."/>
            <person name="Riley R."/>
            <person name="LaButti K."/>
            <person name="Andreopoulos B."/>
            <person name="Lipzen A."/>
            <person name="Chen C."/>
            <person name="Yan M."/>
            <person name="Daum C."/>
            <person name="Ng V."/>
            <person name="Clum A."/>
            <person name="Steindorff A."/>
            <person name="Ohm R.A."/>
            <person name="Martin F."/>
            <person name="Silar P."/>
            <person name="Natvig D.O."/>
            <person name="Lalanne C."/>
            <person name="Gautier V."/>
            <person name="Ament-Velasquez S.L."/>
            <person name="Kruys A."/>
            <person name="Hutchinson M.I."/>
            <person name="Powell A.J."/>
            <person name="Barry K."/>
            <person name="Miller A.N."/>
            <person name="Grigoriev I.V."/>
            <person name="Debuchy R."/>
            <person name="Gladieux P."/>
            <person name="Hiltunen Thoren M."/>
            <person name="Johannesson H."/>
        </authorList>
    </citation>
    <scope>NUCLEOTIDE SEQUENCE</scope>
    <source>
        <strain evidence="3">PSN293</strain>
    </source>
</reference>
<evidence type="ECO:0000313" key="4">
    <source>
        <dbReference type="Proteomes" id="UP001301769"/>
    </source>
</evidence>
<gene>
    <name evidence="3" type="ORF">QBC37DRAFT_299803</name>
</gene>
<evidence type="ECO:0000313" key="3">
    <source>
        <dbReference type="EMBL" id="KAK4206930.1"/>
    </source>
</evidence>
<keyword evidence="1" id="KW-0472">Membrane</keyword>
<proteinExistence type="predicted"/>
<feature type="transmembrane region" description="Helical" evidence="1">
    <location>
        <begin position="194"/>
        <end position="215"/>
    </location>
</feature>
<feature type="transmembrane region" description="Helical" evidence="1">
    <location>
        <begin position="267"/>
        <end position="285"/>
    </location>
</feature>
<keyword evidence="1" id="KW-1133">Transmembrane helix</keyword>
<comment type="caution">
    <text evidence="3">The sequence shown here is derived from an EMBL/GenBank/DDBJ whole genome shotgun (WGS) entry which is preliminary data.</text>
</comment>
<evidence type="ECO:0000256" key="1">
    <source>
        <dbReference type="SAM" id="Phobius"/>
    </source>
</evidence>
<evidence type="ECO:0000256" key="2">
    <source>
        <dbReference type="SAM" id="SignalP"/>
    </source>
</evidence>